<dbReference type="EMBL" id="BKCJ011787497">
    <property type="protein sequence ID" value="GFD52876.1"/>
    <property type="molecule type" value="Genomic_DNA"/>
</dbReference>
<feature type="domain" description="Uroporphyrinogen decarboxylase (URO-D)" evidence="1">
    <location>
        <begin position="1"/>
        <end position="17"/>
    </location>
</feature>
<dbReference type="Gene3D" id="3.20.20.210">
    <property type="match status" value="1"/>
</dbReference>
<dbReference type="GO" id="GO:0004853">
    <property type="term" value="F:uroporphyrinogen decarboxylase activity"/>
    <property type="evidence" value="ECO:0007669"/>
    <property type="project" value="InterPro"/>
</dbReference>
<dbReference type="SUPFAM" id="SSF51726">
    <property type="entry name" value="UROD/MetE-like"/>
    <property type="match status" value="1"/>
</dbReference>
<reference evidence="2" key="1">
    <citation type="journal article" date="2019" name="Sci. Rep.">
        <title>Draft genome of Tanacetum cinerariifolium, the natural source of mosquito coil.</title>
        <authorList>
            <person name="Yamashiro T."/>
            <person name="Shiraishi A."/>
            <person name="Satake H."/>
            <person name="Nakayama K."/>
        </authorList>
    </citation>
    <scope>NUCLEOTIDE SEQUENCE</scope>
</reference>
<comment type="caution">
    <text evidence="2">The sequence shown here is derived from an EMBL/GenBank/DDBJ whole genome shotgun (WGS) entry which is preliminary data.</text>
</comment>
<evidence type="ECO:0000259" key="1">
    <source>
        <dbReference type="PROSITE" id="PS00907"/>
    </source>
</evidence>
<organism evidence="2">
    <name type="scientific">Tanacetum cinerariifolium</name>
    <name type="common">Dalmatian daisy</name>
    <name type="synonym">Chrysanthemum cinerariifolium</name>
    <dbReference type="NCBI Taxonomy" id="118510"/>
    <lineage>
        <taxon>Eukaryota</taxon>
        <taxon>Viridiplantae</taxon>
        <taxon>Streptophyta</taxon>
        <taxon>Embryophyta</taxon>
        <taxon>Tracheophyta</taxon>
        <taxon>Spermatophyta</taxon>
        <taxon>Magnoliopsida</taxon>
        <taxon>eudicotyledons</taxon>
        <taxon>Gunneridae</taxon>
        <taxon>Pentapetalae</taxon>
        <taxon>asterids</taxon>
        <taxon>campanulids</taxon>
        <taxon>Asterales</taxon>
        <taxon>Asteraceae</taxon>
        <taxon>Asteroideae</taxon>
        <taxon>Anthemideae</taxon>
        <taxon>Anthemidinae</taxon>
        <taxon>Tanacetum</taxon>
    </lineage>
</organism>
<dbReference type="InterPro" id="IPR000257">
    <property type="entry name" value="Uroporphyrinogen_deCOase"/>
</dbReference>
<name>A0A699X4N8_TANCI</name>
<dbReference type="InterPro" id="IPR038071">
    <property type="entry name" value="UROD/MetE-like_sf"/>
</dbReference>
<dbReference type="PANTHER" id="PTHR21091">
    <property type="entry name" value="METHYLTETRAHYDROFOLATE:HOMOCYSTEINE METHYLTRANSFERASE RELATED"/>
    <property type="match status" value="1"/>
</dbReference>
<accession>A0A699X4N8</accession>
<sequence length="101" mass="11207">IGFCGAPWTLLSYMVEGGGSKMFIQVKTWIYKYPEATKALLQKIAELCVEYLALQVVAGAQVCLCTSSWTDITNVCRWSRFSTHGRVSSLLKPSRSSPCHT</sequence>
<dbReference type="PANTHER" id="PTHR21091:SF169">
    <property type="entry name" value="UROPORPHYRINOGEN DECARBOXYLASE"/>
    <property type="match status" value="1"/>
</dbReference>
<dbReference type="PROSITE" id="PS00907">
    <property type="entry name" value="UROD_2"/>
    <property type="match status" value="1"/>
</dbReference>
<protein>
    <submittedName>
        <fullName evidence="2">Uroporphyrinogen decarboxylase chloroplast</fullName>
    </submittedName>
</protein>
<evidence type="ECO:0000313" key="2">
    <source>
        <dbReference type="EMBL" id="GFD52876.1"/>
    </source>
</evidence>
<feature type="non-terminal residue" evidence="2">
    <location>
        <position position="1"/>
    </location>
</feature>
<dbReference type="Pfam" id="PF01208">
    <property type="entry name" value="URO-D"/>
    <property type="match status" value="1"/>
</dbReference>
<dbReference type="GO" id="GO:0006783">
    <property type="term" value="P:heme biosynthetic process"/>
    <property type="evidence" value="ECO:0007669"/>
    <property type="project" value="TreeGrafter"/>
</dbReference>
<dbReference type="GO" id="GO:0005829">
    <property type="term" value="C:cytosol"/>
    <property type="evidence" value="ECO:0007669"/>
    <property type="project" value="TreeGrafter"/>
</dbReference>
<dbReference type="AlphaFoldDB" id="A0A699X4N8"/>
<gene>
    <name evidence="2" type="ORF">Tci_924845</name>
</gene>
<proteinExistence type="predicted"/>